<evidence type="ECO:0000313" key="6">
    <source>
        <dbReference type="Proteomes" id="UP001198182"/>
    </source>
</evidence>
<dbReference type="Proteomes" id="UP001198182">
    <property type="component" value="Unassembled WGS sequence"/>
</dbReference>
<organism evidence="5 6">
    <name type="scientific">Hominifimenecus microfluidus</name>
    <dbReference type="NCBI Taxonomy" id="2885348"/>
    <lineage>
        <taxon>Bacteria</taxon>
        <taxon>Bacillati</taxon>
        <taxon>Bacillota</taxon>
        <taxon>Clostridia</taxon>
        <taxon>Lachnospirales</taxon>
        <taxon>Lachnospiraceae</taxon>
        <taxon>Hominifimenecus</taxon>
    </lineage>
</organism>
<comment type="caution">
    <text evidence="5">The sequence shown here is derived from an EMBL/GenBank/DDBJ whole genome shotgun (WGS) entry which is preliminary data.</text>
</comment>
<evidence type="ECO:0000256" key="4">
    <source>
        <dbReference type="ARBA" id="ARBA00023163"/>
    </source>
</evidence>
<dbReference type="Gene3D" id="1.10.4040.10">
    <property type="entry name" value="Penicillinase repressor domain"/>
    <property type="match status" value="1"/>
</dbReference>
<accession>A0AAE3E8S3</accession>
<dbReference type="Pfam" id="PF03965">
    <property type="entry name" value="Penicillinase_R"/>
    <property type="match status" value="1"/>
</dbReference>
<dbReference type="GO" id="GO:0003677">
    <property type="term" value="F:DNA binding"/>
    <property type="evidence" value="ECO:0007669"/>
    <property type="project" value="UniProtKB-KW"/>
</dbReference>
<dbReference type="SUPFAM" id="SSF46785">
    <property type="entry name" value="Winged helix' DNA-binding domain"/>
    <property type="match status" value="1"/>
</dbReference>
<keyword evidence="4" id="KW-0804">Transcription</keyword>
<dbReference type="InterPro" id="IPR005650">
    <property type="entry name" value="BlaI_family"/>
</dbReference>
<evidence type="ECO:0000313" key="5">
    <source>
        <dbReference type="EMBL" id="MCC2230119.1"/>
    </source>
</evidence>
<dbReference type="Gene3D" id="1.10.10.10">
    <property type="entry name" value="Winged helix-like DNA-binding domain superfamily/Winged helix DNA-binding domain"/>
    <property type="match status" value="1"/>
</dbReference>
<dbReference type="AlphaFoldDB" id="A0AAE3E8S3"/>
<sequence>MYKQKLSDCELDVMQILWDLGPEMNQPEIKEELERRKSRVYGRTTIATWMTRLKNAGFVSSVAHGKVTYFYPLVNREDYKRLELDHFSRRLFAGSYNQAILGFAQEEQLPAEELKKLEDLVASWEAAGLGK</sequence>
<evidence type="ECO:0000256" key="2">
    <source>
        <dbReference type="ARBA" id="ARBA00023015"/>
    </source>
</evidence>
<dbReference type="PIRSF" id="PIRSF019455">
    <property type="entry name" value="CopR_AtkY"/>
    <property type="match status" value="1"/>
</dbReference>
<keyword evidence="6" id="KW-1185">Reference proteome</keyword>
<proteinExistence type="inferred from homology"/>
<keyword evidence="2" id="KW-0805">Transcription regulation</keyword>
<keyword evidence="3" id="KW-0238">DNA-binding</keyword>
<dbReference type="EMBL" id="JAJEQR010000008">
    <property type="protein sequence ID" value="MCC2230119.1"/>
    <property type="molecule type" value="Genomic_DNA"/>
</dbReference>
<protein>
    <submittedName>
        <fullName evidence="5">BlaI/MecI/CopY family transcriptional regulator</fullName>
    </submittedName>
</protein>
<dbReference type="InterPro" id="IPR036390">
    <property type="entry name" value="WH_DNA-bd_sf"/>
</dbReference>
<dbReference type="InterPro" id="IPR036388">
    <property type="entry name" value="WH-like_DNA-bd_sf"/>
</dbReference>
<reference evidence="5" key="1">
    <citation type="submission" date="2021-10" db="EMBL/GenBank/DDBJ databases">
        <title>Anaerobic single-cell dispensing facilitates the cultivation of human gut bacteria.</title>
        <authorList>
            <person name="Afrizal A."/>
        </authorList>
    </citation>
    <scope>NUCLEOTIDE SEQUENCE</scope>
    <source>
        <strain evidence="5">CLA-AA-H215</strain>
    </source>
</reference>
<gene>
    <name evidence="5" type="ORF">LKD81_03770</name>
</gene>
<evidence type="ECO:0000256" key="1">
    <source>
        <dbReference type="ARBA" id="ARBA00011046"/>
    </source>
</evidence>
<comment type="similarity">
    <text evidence="1">Belongs to the BlaI transcriptional regulatory family.</text>
</comment>
<dbReference type="RefSeq" id="WP_308452829.1">
    <property type="nucleotide sequence ID" value="NZ_JAJEQR010000008.1"/>
</dbReference>
<name>A0AAE3E8S3_9FIRM</name>
<dbReference type="GO" id="GO:0045892">
    <property type="term" value="P:negative regulation of DNA-templated transcription"/>
    <property type="evidence" value="ECO:0007669"/>
    <property type="project" value="InterPro"/>
</dbReference>
<evidence type="ECO:0000256" key="3">
    <source>
        <dbReference type="ARBA" id="ARBA00023125"/>
    </source>
</evidence>